<dbReference type="CDD" id="cd02181">
    <property type="entry name" value="GH16_fungal_Lam16A_glucanase"/>
    <property type="match status" value="1"/>
</dbReference>
<sequence length="463" mass="49706">MLSKFLPLAGVALFSATTLTNSYTGAQLFNDWDFFSARDSTHGAVAYLPRDQALSSSLAFVPPSSPSAAIFGADSKTAVAPGSGRPSVRLTTKQGWTHGLFVADIAHMPTGCGVWPSWWMFGADWPNNGEVDIVEGVHEQRGNIASLHTSAGCTIRTGPGLGERAAEYSGRVRSTNCAFDPVTNTNTGCGIEDVAPGTASYGAEFNRRGGGVYVLEWTDAEISVWHLQCDSPQSRLLMSSAAVPSTKAFGVPLARFGAPENGARDGGDQCDIASKFHDMKMVFTTTFCGDWAGDTWEGSGCKAKTGVETCEAFVEQNPQMFREAFWDVRGVRVFQAGAAAPLAVPRAMEEANQPEPLMSFVPREAKVERDAPEEDVTSTTIVTVHSTRTQTLTETSTRPLPTPTSATLGIRPGKIINAPSESGAKRLSAKESYVGRILRALRQLDWEELARGSVLRLVVMEEV</sequence>
<organism evidence="3 4">
    <name type="scientific">Aulographum hederae CBS 113979</name>
    <dbReference type="NCBI Taxonomy" id="1176131"/>
    <lineage>
        <taxon>Eukaryota</taxon>
        <taxon>Fungi</taxon>
        <taxon>Dikarya</taxon>
        <taxon>Ascomycota</taxon>
        <taxon>Pezizomycotina</taxon>
        <taxon>Dothideomycetes</taxon>
        <taxon>Pleosporomycetidae</taxon>
        <taxon>Aulographales</taxon>
        <taxon>Aulographaceae</taxon>
    </lineage>
</organism>
<dbReference type="PROSITE" id="PS51762">
    <property type="entry name" value="GH16_2"/>
    <property type="match status" value="1"/>
</dbReference>
<proteinExistence type="predicted"/>
<dbReference type="GO" id="GO:0004553">
    <property type="term" value="F:hydrolase activity, hydrolyzing O-glycosyl compounds"/>
    <property type="evidence" value="ECO:0007669"/>
    <property type="project" value="InterPro"/>
</dbReference>
<dbReference type="PANTHER" id="PTHR10963:SF24">
    <property type="entry name" value="GLYCOSIDASE C21B10.07-RELATED"/>
    <property type="match status" value="1"/>
</dbReference>
<dbReference type="Proteomes" id="UP000800041">
    <property type="component" value="Unassembled WGS sequence"/>
</dbReference>
<name>A0A6G1H4V6_9PEZI</name>
<evidence type="ECO:0000256" key="1">
    <source>
        <dbReference type="SAM" id="SignalP"/>
    </source>
</evidence>
<dbReference type="OrthoDB" id="192832at2759"/>
<accession>A0A6G1H4V6</accession>
<feature type="signal peptide" evidence="1">
    <location>
        <begin position="1"/>
        <end position="22"/>
    </location>
</feature>
<dbReference type="PANTHER" id="PTHR10963">
    <property type="entry name" value="GLYCOSYL HYDROLASE-RELATED"/>
    <property type="match status" value="1"/>
</dbReference>
<dbReference type="InterPro" id="IPR050546">
    <property type="entry name" value="Glycosyl_Hydrlase_16"/>
</dbReference>
<dbReference type="GO" id="GO:0009251">
    <property type="term" value="P:glucan catabolic process"/>
    <property type="evidence" value="ECO:0007669"/>
    <property type="project" value="TreeGrafter"/>
</dbReference>
<dbReference type="EMBL" id="ML977149">
    <property type="protein sequence ID" value="KAF1988251.1"/>
    <property type="molecule type" value="Genomic_DNA"/>
</dbReference>
<feature type="chain" id="PRO_5026198946" evidence="1">
    <location>
        <begin position="23"/>
        <end position="463"/>
    </location>
</feature>
<dbReference type="InterPro" id="IPR013320">
    <property type="entry name" value="ConA-like_dom_sf"/>
</dbReference>
<reference evidence="3" key="1">
    <citation type="journal article" date="2020" name="Stud. Mycol.">
        <title>101 Dothideomycetes genomes: a test case for predicting lifestyles and emergence of pathogens.</title>
        <authorList>
            <person name="Haridas S."/>
            <person name="Albert R."/>
            <person name="Binder M."/>
            <person name="Bloem J."/>
            <person name="Labutti K."/>
            <person name="Salamov A."/>
            <person name="Andreopoulos B."/>
            <person name="Baker S."/>
            <person name="Barry K."/>
            <person name="Bills G."/>
            <person name="Bluhm B."/>
            <person name="Cannon C."/>
            <person name="Castanera R."/>
            <person name="Culley D."/>
            <person name="Daum C."/>
            <person name="Ezra D."/>
            <person name="Gonzalez J."/>
            <person name="Henrissat B."/>
            <person name="Kuo A."/>
            <person name="Liang C."/>
            <person name="Lipzen A."/>
            <person name="Lutzoni F."/>
            <person name="Magnuson J."/>
            <person name="Mondo S."/>
            <person name="Nolan M."/>
            <person name="Ohm R."/>
            <person name="Pangilinan J."/>
            <person name="Park H.-J."/>
            <person name="Ramirez L."/>
            <person name="Alfaro M."/>
            <person name="Sun H."/>
            <person name="Tritt A."/>
            <person name="Yoshinaga Y."/>
            <person name="Zwiers L.-H."/>
            <person name="Turgeon B."/>
            <person name="Goodwin S."/>
            <person name="Spatafora J."/>
            <person name="Crous P."/>
            <person name="Grigoriev I."/>
        </authorList>
    </citation>
    <scope>NUCLEOTIDE SEQUENCE</scope>
    <source>
        <strain evidence="3">CBS 113979</strain>
    </source>
</reference>
<keyword evidence="1" id="KW-0732">Signal</keyword>
<keyword evidence="3" id="KW-0378">Hydrolase</keyword>
<evidence type="ECO:0000313" key="3">
    <source>
        <dbReference type="EMBL" id="KAF1988251.1"/>
    </source>
</evidence>
<keyword evidence="4" id="KW-1185">Reference proteome</keyword>
<feature type="domain" description="GH16" evidence="2">
    <location>
        <begin position="12"/>
        <end position="300"/>
    </location>
</feature>
<evidence type="ECO:0000313" key="4">
    <source>
        <dbReference type="Proteomes" id="UP000800041"/>
    </source>
</evidence>
<dbReference type="AlphaFoldDB" id="A0A6G1H4V6"/>
<dbReference type="Pfam" id="PF26113">
    <property type="entry name" value="GH16_XgeA"/>
    <property type="match status" value="1"/>
</dbReference>
<protein>
    <submittedName>
        <fullName evidence="3">Glycoside hydrolase family 16 protein</fullName>
    </submittedName>
</protein>
<dbReference type="InterPro" id="IPR000757">
    <property type="entry name" value="Beta-glucanase-like"/>
</dbReference>
<dbReference type="Gene3D" id="2.60.120.200">
    <property type="match status" value="1"/>
</dbReference>
<evidence type="ECO:0000259" key="2">
    <source>
        <dbReference type="PROSITE" id="PS51762"/>
    </source>
</evidence>
<dbReference type="SUPFAM" id="SSF49899">
    <property type="entry name" value="Concanavalin A-like lectins/glucanases"/>
    <property type="match status" value="1"/>
</dbReference>
<gene>
    <name evidence="3" type="ORF">K402DRAFT_31862</name>
</gene>